<keyword evidence="2" id="KW-0445">Lipid transport</keyword>
<proteinExistence type="predicted"/>
<dbReference type="PANTHER" id="PTHR46374">
    <property type="entry name" value="PROTEIN CBG07384"/>
    <property type="match status" value="1"/>
</dbReference>
<keyword evidence="3" id="KW-0446">Lipid-binding</keyword>
<dbReference type="GO" id="GO:0008289">
    <property type="term" value="F:lipid binding"/>
    <property type="evidence" value="ECO:0007669"/>
    <property type="project" value="UniProtKB-KW"/>
</dbReference>
<dbReference type="PRINTS" id="PR00978">
    <property type="entry name" value="STARPROTEIN"/>
</dbReference>
<evidence type="ECO:0000256" key="3">
    <source>
        <dbReference type="ARBA" id="ARBA00023121"/>
    </source>
</evidence>
<evidence type="ECO:0000256" key="4">
    <source>
        <dbReference type="ARBA" id="ARBA00024750"/>
    </source>
</evidence>
<dbReference type="Proteomes" id="UP000694547">
    <property type="component" value="Chromosome 19"/>
</dbReference>
<evidence type="ECO:0000256" key="2">
    <source>
        <dbReference type="ARBA" id="ARBA00023055"/>
    </source>
</evidence>
<feature type="domain" description="START" evidence="5">
    <location>
        <begin position="1"/>
        <end position="208"/>
    </location>
</feature>
<reference evidence="6" key="2">
    <citation type="submission" date="2025-08" db="UniProtKB">
        <authorList>
            <consortium name="Ensembl"/>
        </authorList>
    </citation>
    <scope>IDENTIFICATION</scope>
</reference>
<dbReference type="AlphaFoldDB" id="A0A8C8U139"/>
<dbReference type="InterPro" id="IPR043556">
    <property type="entry name" value="StARD5/6"/>
</dbReference>
<name>A0A8C8U139_PERMB</name>
<dbReference type="Pfam" id="PF01852">
    <property type="entry name" value="START"/>
    <property type="match status" value="1"/>
</dbReference>
<dbReference type="Ensembl" id="ENSPEMT00000027863.2">
    <property type="protein sequence ID" value="ENSPEMP00000023489.2"/>
    <property type="gene ID" value="ENSPEMG00000020516.2"/>
</dbReference>
<dbReference type="PANTHER" id="PTHR46374:SF2">
    <property type="entry name" value="STAR-RELATED LIPID TRANSFER PROTEIN 6"/>
    <property type="match status" value="1"/>
</dbReference>
<reference evidence="6" key="3">
    <citation type="submission" date="2025-09" db="UniProtKB">
        <authorList>
            <consortium name="Ensembl"/>
        </authorList>
    </citation>
    <scope>IDENTIFICATION</scope>
</reference>
<evidence type="ECO:0000313" key="7">
    <source>
        <dbReference type="Proteomes" id="UP000694547"/>
    </source>
</evidence>
<protein>
    <submittedName>
        <fullName evidence="6">StAR related lipid transfer domain containing 6</fullName>
    </submittedName>
</protein>
<dbReference type="PROSITE" id="PS50848">
    <property type="entry name" value="START"/>
    <property type="match status" value="1"/>
</dbReference>
<dbReference type="Gene3D" id="3.30.530.20">
    <property type="match status" value="1"/>
</dbReference>
<keyword evidence="1" id="KW-0813">Transport</keyword>
<dbReference type="InterPro" id="IPR000799">
    <property type="entry name" value="StAR-like"/>
</dbReference>
<dbReference type="SUPFAM" id="SSF55961">
    <property type="entry name" value="Bet v1-like"/>
    <property type="match status" value="1"/>
</dbReference>
<dbReference type="InterPro" id="IPR023393">
    <property type="entry name" value="START-like_dom_sf"/>
</dbReference>
<dbReference type="GO" id="GO:0006869">
    <property type="term" value="P:lipid transport"/>
    <property type="evidence" value="ECO:0007669"/>
    <property type="project" value="UniProtKB-KW"/>
</dbReference>
<dbReference type="InterPro" id="IPR002913">
    <property type="entry name" value="START_lipid-bd_dom"/>
</dbReference>
<sequence length="231" mass="26428">MEFKAIAQQTAEEILAYSQDISGWKVVKSSKKITVSKKTSKLFRGNLYRIEGIIPVSTAKLSNFLYQPENRIKWDKLLKAYNVLHKIDSDTFICHTITNSFAMGSISPRDFIDVIYFKHYEGNFDIICARSVDFPGYPPTSHYVRGYNYPSGYVCSPLKENPAYSNLVVFVQIDMRGKWLTSLIEKVMPSNLVNFFLNAKDGIKAYETLSVRRRHSGHPLVHKKKSNSAIK</sequence>
<keyword evidence="7" id="KW-1185">Reference proteome</keyword>
<comment type="function">
    <text evidence="4">May be involved in the intracellular transport of sterols or other lipids. May bind cholesterol or other sterols.</text>
</comment>
<dbReference type="SMART" id="SM00234">
    <property type="entry name" value="START"/>
    <property type="match status" value="1"/>
</dbReference>
<evidence type="ECO:0000256" key="1">
    <source>
        <dbReference type="ARBA" id="ARBA00022448"/>
    </source>
</evidence>
<reference evidence="6 7" key="1">
    <citation type="submission" date="2018-10" db="EMBL/GenBank/DDBJ databases">
        <title>Improved assembly of the deer mouse Peromyscus maniculatus genome.</title>
        <authorList>
            <person name="Lassance J.-M."/>
            <person name="Hoekstra H.E."/>
        </authorList>
    </citation>
    <scope>NUCLEOTIDE SEQUENCE [LARGE SCALE GENOMIC DNA]</scope>
</reference>
<evidence type="ECO:0000313" key="6">
    <source>
        <dbReference type="Ensembl" id="ENSPEMP00000023489.2"/>
    </source>
</evidence>
<evidence type="ECO:0000259" key="5">
    <source>
        <dbReference type="PROSITE" id="PS50848"/>
    </source>
</evidence>
<accession>A0A8C8U139</accession>
<dbReference type="GeneTree" id="ENSGT00940000161788"/>
<organism evidence="6 7">
    <name type="scientific">Peromyscus maniculatus bairdii</name>
    <name type="common">Prairie deer mouse</name>
    <dbReference type="NCBI Taxonomy" id="230844"/>
    <lineage>
        <taxon>Eukaryota</taxon>
        <taxon>Metazoa</taxon>
        <taxon>Chordata</taxon>
        <taxon>Craniata</taxon>
        <taxon>Vertebrata</taxon>
        <taxon>Euteleostomi</taxon>
        <taxon>Mammalia</taxon>
        <taxon>Eutheria</taxon>
        <taxon>Euarchontoglires</taxon>
        <taxon>Glires</taxon>
        <taxon>Rodentia</taxon>
        <taxon>Myomorpha</taxon>
        <taxon>Muroidea</taxon>
        <taxon>Cricetidae</taxon>
        <taxon>Neotominae</taxon>
        <taxon>Peromyscus</taxon>
    </lineage>
</organism>